<dbReference type="InterPro" id="IPR020846">
    <property type="entry name" value="MFS_dom"/>
</dbReference>
<dbReference type="InterPro" id="IPR036259">
    <property type="entry name" value="MFS_trans_sf"/>
</dbReference>
<feature type="transmembrane region" description="Helical" evidence="4">
    <location>
        <begin position="289"/>
        <end position="306"/>
    </location>
</feature>
<keyword evidence="1 4" id="KW-0812">Transmembrane</keyword>
<dbReference type="AlphaFoldDB" id="A0A1G5P983"/>
<organism evidence="6 7">
    <name type="scientific">Afifella marina DSM 2698</name>
    <dbReference type="NCBI Taxonomy" id="1120955"/>
    <lineage>
        <taxon>Bacteria</taxon>
        <taxon>Pseudomonadati</taxon>
        <taxon>Pseudomonadota</taxon>
        <taxon>Alphaproteobacteria</taxon>
        <taxon>Hyphomicrobiales</taxon>
        <taxon>Afifellaceae</taxon>
        <taxon>Afifella</taxon>
    </lineage>
</organism>
<feature type="transmembrane region" description="Helical" evidence="4">
    <location>
        <begin position="259"/>
        <end position="282"/>
    </location>
</feature>
<feature type="transmembrane region" description="Helical" evidence="4">
    <location>
        <begin position="312"/>
        <end position="339"/>
    </location>
</feature>
<feature type="transmembrane region" description="Helical" evidence="4">
    <location>
        <begin position="138"/>
        <end position="164"/>
    </location>
</feature>
<accession>A0A1G5P983</accession>
<dbReference type="SUPFAM" id="SSF103473">
    <property type="entry name" value="MFS general substrate transporter"/>
    <property type="match status" value="1"/>
</dbReference>
<dbReference type="PROSITE" id="PS50850">
    <property type="entry name" value="MFS"/>
    <property type="match status" value="1"/>
</dbReference>
<gene>
    <name evidence="6" type="ORF">SAMN03080610_03565</name>
</gene>
<evidence type="ECO:0000256" key="1">
    <source>
        <dbReference type="ARBA" id="ARBA00022692"/>
    </source>
</evidence>
<dbReference type="RefSeq" id="WP_092816391.1">
    <property type="nucleotide sequence ID" value="NZ_FMVW01000012.1"/>
</dbReference>
<evidence type="ECO:0000313" key="7">
    <source>
        <dbReference type="Proteomes" id="UP000199347"/>
    </source>
</evidence>
<evidence type="ECO:0000259" key="5">
    <source>
        <dbReference type="PROSITE" id="PS50850"/>
    </source>
</evidence>
<dbReference type="PANTHER" id="PTHR11360">
    <property type="entry name" value="MONOCARBOXYLATE TRANSPORTER"/>
    <property type="match status" value="1"/>
</dbReference>
<feature type="transmembrane region" description="Helical" evidence="4">
    <location>
        <begin position="54"/>
        <end position="74"/>
    </location>
</feature>
<dbReference type="Gene3D" id="1.20.1250.20">
    <property type="entry name" value="MFS general substrate transporter like domains"/>
    <property type="match status" value="2"/>
</dbReference>
<sequence length="411" mass="43039">MLSRHIQLFRAEPRILAFGASSAFLSSPGQTFFIALFVAPIAASLSYSSAEMGGIYLAATLTSASLLPAVGHWIDRVDLRLYVTIVLAGLAAACLSASMVENGLMLFASFLFLRMCGQGLMTHIQATSVARYFVNRRGLALSITAMGLPLAIAVTPNLAAFLISEIGWRAAYASVGVFLIAVALPWLLWLTRHQSRFTTPLARAAGASAPRVLDGLKIVATTRYFWLALPILIYMPFTATALTFHIVPIGEAQGWPGGLIATGFTLMAVGDLCGLIVSGFIVDRLTARRMVPLMNLPLFVGIAVMGSSSSTLALITFFICLGLSSGLVQTTFGSVWAEVYGIARLGTVRSFAAMLMVAGTAAGPAVLGLALDSGLSIATIATGFVALGLAAALLAAFGVSQKVALPAEDIV</sequence>
<dbReference type="InterPro" id="IPR050327">
    <property type="entry name" value="Proton-linked_MCT"/>
</dbReference>
<reference evidence="6 7" key="1">
    <citation type="submission" date="2016-10" db="EMBL/GenBank/DDBJ databases">
        <authorList>
            <person name="de Groot N.N."/>
        </authorList>
    </citation>
    <scope>NUCLEOTIDE SEQUENCE [LARGE SCALE GENOMIC DNA]</scope>
    <source>
        <strain evidence="6 7">DSM 2698</strain>
    </source>
</reference>
<feature type="transmembrane region" description="Helical" evidence="4">
    <location>
        <begin position="224"/>
        <end position="247"/>
    </location>
</feature>
<feature type="transmembrane region" description="Helical" evidence="4">
    <location>
        <begin position="351"/>
        <end position="371"/>
    </location>
</feature>
<dbReference type="STRING" id="1120955.SAMN03080610_03565"/>
<dbReference type="Proteomes" id="UP000199347">
    <property type="component" value="Unassembled WGS sequence"/>
</dbReference>
<dbReference type="PANTHER" id="PTHR11360:SF308">
    <property type="entry name" value="BLL3089 PROTEIN"/>
    <property type="match status" value="1"/>
</dbReference>
<proteinExistence type="predicted"/>
<dbReference type="GO" id="GO:0022857">
    <property type="term" value="F:transmembrane transporter activity"/>
    <property type="evidence" value="ECO:0007669"/>
    <property type="project" value="InterPro"/>
</dbReference>
<dbReference type="EMBL" id="FMVW01000012">
    <property type="protein sequence ID" value="SCZ46116.1"/>
    <property type="molecule type" value="Genomic_DNA"/>
</dbReference>
<evidence type="ECO:0000256" key="4">
    <source>
        <dbReference type="SAM" id="Phobius"/>
    </source>
</evidence>
<dbReference type="InterPro" id="IPR011701">
    <property type="entry name" value="MFS"/>
</dbReference>
<dbReference type="Pfam" id="PF07690">
    <property type="entry name" value="MFS_1"/>
    <property type="match status" value="1"/>
</dbReference>
<feature type="transmembrane region" description="Helical" evidence="4">
    <location>
        <begin position="170"/>
        <end position="190"/>
    </location>
</feature>
<evidence type="ECO:0000256" key="3">
    <source>
        <dbReference type="ARBA" id="ARBA00023136"/>
    </source>
</evidence>
<keyword evidence="3 4" id="KW-0472">Membrane</keyword>
<keyword evidence="7" id="KW-1185">Reference proteome</keyword>
<feature type="domain" description="Major facilitator superfamily (MFS) profile" evidence="5">
    <location>
        <begin position="15"/>
        <end position="403"/>
    </location>
</feature>
<feature type="transmembrane region" description="Helical" evidence="4">
    <location>
        <begin position="81"/>
        <end position="100"/>
    </location>
</feature>
<feature type="transmembrane region" description="Helical" evidence="4">
    <location>
        <begin position="377"/>
        <end position="399"/>
    </location>
</feature>
<keyword evidence="2 4" id="KW-1133">Transmembrane helix</keyword>
<name>A0A1G5P983_AFIMA</name>
<evidence type="ECO:0000256" key="2">
    <source>
        <dbReference type="ARBA" id="ARBA00022989"/>
    </source>
</evidence>
<evidence type="ECO:0000313" key="6">
    <source>
        <dbReference type="EMBL" id="SCZ46116.1"/>
    </source>
</evidence>
<feature type="transmembrane region" description="Helical" evidence="4">
    <location>
        <begin position="106"/>
        <end position="126"/>
    </location>
</feature>
<protein>
    <submittedName>
        <fullName evidence="6">Predicted arabinose efflux permease, MFS family</fullName>
    </submittedName>
</protein>
<dbReference type="OrthoDB" id="9796632at2"/>